<keyword evidence="5" id="KW-0813">Transport</keyword>
<evidence type="ECO:0000256" key="4">
    <source>
        <dbReference type="ARBA" id="ARBA00011529"/>
    </source>
</evidence>
<feature type="domain" description="PBP" evidence="10">
    <location>
        <begin position="168"/>
        <end position="289"/>
    </location>
</feature>
<dbReference type="GO" id="GO:0006817">
    <property type="term" value="P:phosphate ion transport"/>
    <property type="evidence" value="ECO:0007669"/>
    <property type="project" value="UniProtKB-KW"/>
</dbReference>
<evidence type="ECO:0000256" key="9">
    <source>
        <dbReference type="SAM" id="SignalP"/>
    </source>
</evidence>
<sequence length="298" mass="30980">MKKILMAIASAALACGIGFAAVGCGSNGDISVYNREDGSGTRDAFLELLGIESDELNTGVAQLNSTSAVIQGVAGDEKAIGYASLGSVDSTVKALSVDGVTPTEETVADGSYKVSRPFELMYDETALAENDLLSEFIEYLKSAEAQTVIAAEGYVSVVENAPTYTVPTADLSVTEIEASGSTSVGPLMTKLAADFSAKVEEATGQEVQVTVSGGGSGQGIKDANEGNTEIGMASKEVVDGEDVTNEDVTIYQLCADGIAVIVNKANPATDISLENLKKIYTDKSLNWIDIGVEFPEEE</sequence>
<evidence type="ECO:0000256" key="2">
    <source>
        <dbReference type="ARBA" id="ARBA00004193"/>
    </source>
</evidence>
<reference evidence="11" key="1">
    <citation type="journal article" date="2021" name="PeerJ">
        <title>Extensive microbial diversity within the chicken gut microbiome revealed by metagenomics and culture.</title>
        <authorList>
            <person name="Gilroy R."/>
            <person name="Ravi A."/>
            <person name="Getino M."/>
            <person name="Pursley I."/>
            <person name="Horton D.L."/>
            <person name="Alikhan N.F."/>
            <person name="Baker D."/>
            <person name="Gharbi K."/>
            <person name="Hall N."/>
            <person name="Watson M."/>
            <person name="Adriaenssens E.M."/>
            <person name="Foster-Nyarko E."/>
            <person name="Jarju S."/>
            <person name="Secka A."/>
            <person name="Antonio M."/>
            <person name="Oren A."/>
            <person name="Chaudhuri R.R."/>
            <person name="La Ragione R."/>
            <person name="Hildebrand F."/>
            <person name="Pallen M.J."/>
        </authorList>
    </citation>
    <scope>NUCLEOTIDE SEQUENCE</scope>
    <source>
        <strain evidence="11">1345</strain>
    </source>
</reference>
<evidence type="ECO:0000256" key="8">
    <source>
        <dbReference type="ARBA" id="ARBA00023288"/>
    </source>
</evidence>
<organism evidence="11 12">
    <name type="scientific">Candidatus Borkfalkia excrementigallinarum</name>
    <dbReference type="NCBI Taxonomy" id="2838506"/>
    <lineage>
        <taxon>Bacteria</taxon>
        <taxon>Bacillati</taxon>
        <taxon>Bacillota</taxon>
        <taxon>Clostridia</taxon>
        <taxon>Christensenellales</taxon>
        <taxon>Christensenellaceae</taxon>
        <taxon>Candidatus Borkfalkia</taxon>
    </lineage>
</organism>
<keyword evidence="8" id="KW-0449">Lipoprotein</keyword>
<comment type="subunit">
    <text evidence="4">The complex is composed of two ATP-binding proteins (PstB), two transmembrane proteins (PstC and PstA) and a solute-binding protein (PstS).</text>
</comment>
<reference evidence="11" key="2">
    <citation type="submission" date="2021-04" db="EMBL/GenBank/DDBJ databases">
        <authorList>
            <person name="Gilroy R."/>
        </authorList>
    </citation>
    <scope>NUCLEOTIDE SEQUENCE</scope>
    <source>
        <strain evidence="11">1345</strain>
    </source>
</reference>
<evidence type="ECO:0000256" key="3">
    <source>
        <dbReference type="ARBA" id="ARBA00008725"/>
    </source>
</evidence>
<accession>A0A9D1ZVR2</accession>
<dbReference type="PROSITE" id="PS51257">
    <property type="entry name" value="PROKAR_LIPOPROTEIN"/>
    <property type="match status" value="1"/>
</dbReference>
<dbReference type="InterPro" id="IPR050811">
    <property type="entry name" value="Phosphate_ABC_transporter"/>
</dbReference>
<evidence type="ECO:0000259" key="10">
    <source>
        <dbReference type="Pfam" id="PF12849"/>
    </source>
</evidence>
<feature type="domain" description="PBP" evidence="10">
    <location>
        <begin position="25"/>
        <end position="144"/>
    </location>
</feature>
<comment type="subcellular location">
    <subcellularLocation>
        <location evidence="2">Cell membrane</location>
        <topology evidence="2">Lipid-anchor</topology>
    </subcellularLocation>
</comment>
<dbReference type="Pfam" id="PF12849">
    <property type="entry name" value="PBP_like_2"/>
    <property type="match status" value="2"/>
</dbReference>
<dbReference type="InterPro" id="IPR024370">
    <property type="entry name" value="PBP_domain"/>
</dbReference>
<dbReference type="SUPFAM" id="SSF53850">
    <property type="entry name" value="Periplasmic binding protein-like II"/>
    <property type="match status" value="2"/>
</dbReference>
<dbReference type="Proteomes" id="UP000886750">
    <property type="component" value="Unassembled WGS sequence"/>
</dbReference>
<evidence type="ECO:0000313" key="12">
    <source>
        <dbReference type="Proteomes" id="UP000886750"/>
    </source>
</evidence>
<name>A0A9D1ZVR2_9FIRM</name>
<comment type="similarity">
    <text evidence="3">Belongs to the PstS family.</text>
</comment>
<dbReference type="EMBL" id="DXCQ01000061">
    <property type="protein sequence ID" value="HIY97357.1"/>
    <property type="molecule type" value="Genomic_DNA"/>
</dbReference>
<feature type="chain" id="PRO_5038810903" evidence="9">
    <location>
        <begin position="21"/>
        <end position="298"/>
    </location>
</feature>
<comment type="function">
    <text evidence="1">Part of the ABC transporter complex PstSACB involved in phosphate import.</text>
</comment>
<evidence type="ECO:0000256" key="6">
    <source>
        <dbReference type="ARBA" id="ARBA00022729"/>
    </source>
</evidence>
<proteinExistence type="inferred from homology"/>
<gene>
    <name evidence="11" type="ORF">H9729_06680</name>
</gene>
<feature type="signal peptide" evidence="9">
    <location>
        <begin position="1"/>
        <end position="20"/>
    </location>
</feature>
<evidence type="ECO:0000313" key="11">
    <source>
        <dbReference type="EMBL" id="HIY97357.1"/>
    </source>
</evidence>
<keyword evidence="7" id="KW-0564">Palmitate</keyword>
<protein>
    <submittedName>
        <fullName evidence="11">Substrate-binding domain-containing protein</fullName>
    </submittedName>
</protein>
<dbReference type="AlphaFoldDB" id="A0A9D1ZVR2"/>
<comment type="caution">
    <text evidence="11">The sequence shown here is derived from an EMBL/GenBank/DDBJ whole genome shotgun (WGS) entry which is preliminary data.</text>
</comment>
<dbReference type="PANTHER" id="PTHR30570">
    <property type="entry name" value="PERIPLASMIC PHOSPHATE BINDING COMPONENT OF PHOSPHATE ABC TRANSPORTER"/>
    <property type="match status" value="1"/>
</dbReference>
<evidence type="ECO:0000256" key="7">
    <source>
        <dbReference type="ARBA" id="ARBA00023139"/>
    </source>
</evidence>
<evidence type="ECO:0000256" key="1">
    <source>
        <dbReference type="ARBA" id="ARBA00002841"/>
    </source>
</evidence>
<evidence type="ECO:0000256" key="5">
    <source>
        <dbReference type="ARBA" id="ARBA00022592"/>
    </source>
</evidence>
<dbReference type="PANTHER" id="PTHR30570:SF1">
    <property type="entry name" value="PHOSPHATE-BINDING PROTEIN PSTS"/>
    <property type="match status" value="1"/>
</dbReference>
<keyword evidence="5" id="KW-0592">Phosphate transport</keyword>
<dbReference type="Gene3D" id="3.40.190.10">
    <property type="entry name" value="Periplasmic binding protein-like II"/>
    <property type="match status" value="4"/>
</dbReference>
<keyword evidence="6 9" id="KW-0732">Signal</keyword>
<dbReference type="GO" id="GO:0005886">
    <property type="term" value="C:plasma membrane"/>
    <property type="evidence" value="ECO:0007669"/>
    <property type="project" value="UniProtKB-SubCell"/>
</dbReference>